<dbReference type="Gramene" id="ERN19448">
    <property type="protein sequence ID" value="ERN19448"/>
    <property type="gene ID" value="AMTR_s00069p00179430"/>
</dbReference>
<accession>U5DG88</accession>
<gene>
    <name evidence="1" type="ORF">AMTR_s00069p00179430</name>
</gene>
<organism evidence="1 2">
    <name type="scientific">Amborella trichopoda</name>
    <dbReference type="NCBI Taxonomy" id="13333"/>
    <lineage>
        <taxon>Eukaryota</taxon>
        <taxon>Viridiplantae</taxon>
        <taxon>Streptophyta</taxon>
        <taxon>Embryophyta</taxon>
        <taxon>Tracheophyta</taxon>
        <taxon>Spermatophyta</taxon>
        <taxon>Magnoliopsida</taxon>
        <taxon>Amborellales</taxon>
        <taxon>Amborellaceae</taxon>
        <taxon>Amborella</taxon>
    </lineage>
</organism>
<proteinExistence type="predicted"/>
<evidence type="ECO:0000313" key="1">
    <source>
        <dbReference type="EMBL" id="ERN19448.1"/>
    </source>
</evidence>
<protein>
    <submittedName>
        <fullName evidence="1">Uncharacterized protein</fullName>
    </submittedName>
</protein>
<dbReference type="AlphaFoldDB" id="U5DG88"/>
<sequence length="100" mass="10879">MGPPLGRQCRRTQCPLRASGFLIEFMQAFILSPSSNLISEAGNTGGSASTGRASLSSFMNYASSFQDSHALFYVASTATITEYHHARDFVFIWLTCSTNS</sequence>
<name>U5DG88_AMBTC</name>
<dbReference type="Proteomes" id="UP000017836">
    <property type="component" value="Unassembled WGS sequence"/>
</dbReference>
<dbReference type="HOGENOM" id="CLU_2309854_0_0_1"/>
<keyword evidence="2" id="KW-1185">Reference proteome</keyword>
<reference evidence="2" key="1">
    <citation type="journal article" date="2013" name="Science">
        <title>The Amborella genome and the evolution of flowering plants.</title>
        <authorList>
            <consortium name="Amborella Genome Project"/>
        </authorList>
    </citation>
    <scope>NUCLEOTIDE SEQUENCE [LARGE SCALE GENOMIC DNA]</scope>
</reference>
<evidence type="ECO:0000313" key="2">
    <source>
        <dbReference type="Proteomes" id="UP000017836"/>
    </source>
</evidence>
<dbReference type="EMBL" id="KI392069">
    <property type="protein sequence ID" value="ERN19448.1"/>
    <property type="molecule type" value="Genomic_DNA"/>
</dbReference>